<sequence>MATSAMISTLMAMLCLSITHGLNEIPIPNDLALKLNQNQEIISQASTDYGHIIQESPIAVLQPSSISDIANLINYSNSLTNPFTISARGKAHSVLGQAMARNGIVVNMTNLNGFRKRSGIVVSDGKSPLGCYVDVGGEQLWIDVVHATLKRGLTPLSLTDYLYLTVGGTLSNAGIGGQSFRFGPLVSNVLELDVVTGVGELVTCSSSINSDIFYAVLGGLVKKL</sequence>
<dbReference type="AlphaFoldDB" id="A0A2Z6P1E8"/>
<evidence type="ECO:0000256" key="3">
    <source>
        <dbReference type="ARBA" id="ARBA00023002"/>
    </source>
</evidence>
<dbReference type="InterPro" id="IPR016167">
    <property type="entry name" value="FAD-bd_PCMH_sub1"/>
</dbReference>
<dbReference type="InterPro" id="IPR016169">
    <property type="entry name" value="FAD-bd_PCMH_sub2"/>
</dbReference>
<feature type="signal peptide" evidence="4">
    <location>
        <begin position="1"/>
        <end position="21"/>
    </location>
</feature>
<proteinExistence type="inferred from homology"/>
<dbReference type="InterPro" id="IPR016166">
    <property type="entry name" value="FAD-bd_PCMH"/>
</dbReference>
<keyword evidence="3" id="KW-0560">Oxidoreductase</keyword>
<comment type="similarity">
    <text evidence="2">Belongs to the oxygen-dependent FAD-linked oxidoreductase family.</text>
</comment>
<organism evidence="6 7">
    <name type="scientific">Trifolium subterraneum</name>
    <name type="common">Subterranean clover</name>
    <dbReference type="NCBI Taxonomy" id="3900"/>
    <lineage>
        <taxon>Eukaryota</taxon>
        <taxon>Viridiplantae</taxon>
        <taxon>Streptophyta</taxon>
        <taxon>Embryophyta</taxon>
        <taxon>Tracheophyta</taxon>
        <taxon>Spermatophyta</taxon>
        <taxon>Magnoliopsida</taxon>
        <taxon>eudicotyledons</taxon>
        <taxon>Gunneridae</taxon>
        <taxon>Pentapetalae</taxon>
        <taxon>rosids</taxon>
        <taxon>fabids</taxon>
        <taxon>Fabales</taxon>
        <taxon>Fabaceae</taxon>
        <taxon>Papilionoideae</taxon>
        <taxon>50 kb inversion clade</taxon>
        <taxon>NPAAA clade</taxon>
        <taxon>Hologalegina</taxon>
        <taxon>IRL clade</taxon>
        <taxon>Trifolieae</taxon>
        <taxon>Trifolium</taxon>
    </lineage>
</organism>
<dbReference type="GO" id="GO:0071949">
    <property type="term" value="F:FAD binding"/>
    <property type="evidence" value="ECO:0007669"/>
    <property type="project" value="InterPro"/>
</dbReference>
<dbReference type="GO" id="GO:0016491">
    <property type="term" value="F:oxidoreductase activity"/>
    <property type="evidence" value="ECO:0007669"/>
    <property type="project" value="UniProtKB-KW"/>
</dbReference>
<evidence type="ECO:0000313" key="6">
    <source>
        <dbReference type="EMBL" id="GAU50301.1"/>
    </source>
</evidence>
<name>A0A2Z6P1E8_TRISU</name>
<accession>A0A2Z6P1E8</accession>
<feature type="domain" description="FAD-binding PCMH-type" evidence="5">
    <location>
        <begin position="53"/>
        <end position="224"/>
    </location>
</feature>
<evidence type="ECO:0000256" key="1">
    <source>
        <dbReference type="ARBA" id="ARBA00001974"/>
    </source>
</evidence>
<dbReference type="PROSITE" id="PS51387">
    <property type="entry name" value="FAD_PCMH"/>
    <property type="match status" value="1"/>
</dbReference>
<dbReference type="InterPro" id="IPR050432">
    <property type="entry name" value="FAD-linked_Oxidoreductases_BP"/>
</dbReference>
<dbReference type="EMBL" id="DF974733">
    <property type="protein sequence ID" value="GAU50301.1"/>
    <property type="molecule type" value="Genomic_DNA"/>
</dbReference>
<dbReference type="PANTHER" id="PTHR13878">
    <property type="entry name" value="GULONOLACTONE OXIDASE"/>
    <property type="match status" value="1"/>
</dbReference>
<evidence type="ECO:0000259" key="5">
    <source>
        <dbReference type="PROSITE" id="PS51387"/>
    </source>
</evidence>
<dbReference type="Proteomes" id="UP000242715">
    <property type="component" value="Unassembled WGS sequence"/>
</dbReference>
<evidence type="ECO:0000256" key="4">
    <source>
        <dbReference type="SAM" id="SignalP"/>
    </source>
</evidence>
<dbReference type="SUPFAM" id="SSF56176">
    <property type="entry name" value="FAD-binding/transporter-associated domain-like"/>
    <property type="match status" value="1"/>
</dbReference>
<feature type="chain" id="PRO_5016407931" description="FAD-binding PCMH-type domain-containing protein" evidence="4">
    <location>
        <begin position="22"/>
        <end position="224"/>
    </location>
</feature>
<dbReference type="OrthoDB" id="415825at2759"/>
<keyword evidence="7" id="KW-1185">Reference proteome</keyword>
<dbReference type="Gene3D" id="3.30.43.10">
    <property type="entry name" value="Uridine Diphospho-n-acetylenolpyruvylglucosamine Reductase, domain 2"/>
    <property type="match status" value="1"/>
</dbReference>
<dbReference type="PANTHER" id="PTHR13878:SF163">
    <property type="entry name" value="CYTOKININ DEHYDROGENASE"/>
    <property type="match status" value="1"/>
</dbReference>
<keyword evidence="4" id="KW-0732">Signal</keyword>
<reference evidence="7" key="1">
    <citation type="journal article" date="2017" name="Front. Plant Sci.">
        <title>Climate Clever Clovers: New Paradigm to Reduce the Environmental Footprint of Ruminants by Breeding Low Methanogenic Forages Utilizing Haplotype Variation.</title>
        <authorList>
            <person name="Kaur P."/>
            <person name="Appels R."/>
            <person name="Bayer P.E."/>
            <person name="Keeble-Gagnere G."/>
            <person name="Wang J."/>
            <person name="Hirakawa H."/>
            <person name="Shirasawa K."/>
            <person name="Vercoe P."/>
            <person name="Stefanova K."/>
            <person name="Durmic Z."/>
            <person name="Nichols P."/>
            <person name="Revell C."/>
            <person name="Isobe S.N."/>
            <person name="Edwards D."/>
            <person name="Erskine W."/>
        </authorList>
    </citation>
    <scope>NUCLEOTIDE SEQUENCE [LARGE SCALE GENOMIC DNA]</scope>
    <source>
        <strain evidence="7">cv. Daliak</strain>
    </source>
</reference>
<evidence type="ECO:0000256" key="2">
    <source>
        <dbReference type="ARBA" id="ARBA00005466"/>
    </source>
</evidence>
<protein>
    <recommendedName>
        <fullName evidence="5">FAD-binding PCMH-type domain-containing protein</fullName>
    </recommendedName>
</protein>
<dbReference type="Pfam" id="PF01565">
    <property type="entry name" value="FAD_binding_4"/>
    <property type="match status" value="1"/>
</dbReference>
<comment type="cofactor">
    <cofactor evidence="1">
        <name>FAD</name>
        <dbReference type="ChEBI" id="CHEBI:57692"/>
    </cofactor>
</comment>
<gene>
    <name evidence="6" type="ORF">TSUD_409170</name>
</gene>
<evidence type="ECO:0000313" key="7">
    <source>
        <dbReference type="Proteomes" id="UP000242715"/>
    </source>
</evidence>
<dbReference type="Gene3D" id="3.30.465.10">
    <property type="match status" value="1"/>
</dbReference>
<dbReference type="InterPro" id="IPR006094">
    <property type="entry name" value="Oxid_FAD_bind_N"/>
</dbReference>
<dbReference type="InterPro" id="IPR036318">
    <property type="entry name" value="FAD-bd_PCMH-like_sf"/>
</dbReference>